<feature type="compositionally biased region" description="Polar residues" evidence="2">
    <location>
        <begin position="2219"/>
        <end position="2234"/>
    </location>
</feature>
<accession>B0E1J3</accession>
<dbReference type="Gene3D" id="1.25.10.10">
    <property type="entry name" value="Leucine-rich Repeat Variant"/>
    <property type="match status" value="4"/>
</dbReference>
<dbReference type="STRING" id="486041.B0E1J3"/>
<dbReference type="GeneID" id="6085754"/>
<feature type="coiled-coil region" evidence="1">
    <location>
        <begin position="398"/>
        <end position="432"/>
    </location>
</feature>
<dbReference type="SUPFAM" id="SSF48371">
    <property type="entry name" value="ARM repeat"/>
    <property type="match status" value="2"/>
</dbReference>
<evidence type="ECO:0000256" key="2">
    <source>
        <dbReference type="SAM" id="MobiDB-lite"/>
    </source>
</evidence>
<feature type="compositionally biased region" description="Polar residues" evidence="2">
    <location>
        <begin position="2016"/>
        <end position="2033"/>
    </location>
</feature>
<evidence type="ECO:0000313" key="4">
    <source>
        <dbReference type="Proteomes" id="UP000001194"/>
    </source>
</evidence>
<keyword evidence="4" id="KW-1185">Reference proteome</keyword>
<organism evidence="4">
    <name type="scientific">Laccaria bicolor (strain S238N-H82 / ATCC MYA-4686)</name>
    <name type="common">Bicoloured deceiver</name>
    <name type="synonym">Laccaria laccata var. bicolor</name>
    <dbReference type="NCBI Taxonomy" id="486041"/>
    <lineage>
        <taxon>Eukaryota</taxon>
        <taxon>Fungi</taxon>
        <taxon>Dikarya</taxon>
        <taxon>Basidiomycota</taxon>
        <taxon>Agaricomycotina</taxon>
        <taxon>Agaricomycetes</taxon>
        <taxon>Agaricomycetidae</taxon>
        <taxon>Agaricales</taxon>
        <taxon>Agaricineae</taxon>
        <taxon>Hydnangiaceae</taxon>
        <taxon>Laccaria</taxon>
    </lineage>
</organism>
<feature type="compositionally biased region" description="Basic and acidic residues" evidence="2">
    <location>
        <begin position="2063"/>
        <end position="2078"/>
    </location>
</feature>
<feature type="compositionally biased region" description="Basic and acidic residues" evidence="2">
    <location>
        <begin position="2037"/>
        <end position="2048"/>
    </location>
</feature>
<sequence>MTWRGECVPYSCSVLQASLSPSSPNRKLNAGPYDGLVGDRFACGSASSGPTNDLVHSDRKASPVQRMTKLSRRITQSMGYPKGSLTLCRTLQSMYSFILWRALPEVPTSFLIVGWKTRQFYPSHLSWNPNPCHHLKTFLPYRVVGEEKKARAIGEQDVLPRSKPFRSKSVNCIAFTLFDSDVAVQVTCRLYGADPSLTGYHSARLNMKFGVLCFSRPKDSPQATLGYVKCSGWWCGVELSASTPLVLQFEVRKPSTPSIMSNGASAELHANSATFFLRGGGAQICASFSCLNRASTFISGPPTCGESRAPLEMGVDIFEKLSISDCILSERREAEIKRNQYCPRHDVFKDKWLWYYRATKSSIAREIPQADFVLQSQDEIFSPGTLAVARRQFENEIVVRFEQRMREEQRAVNELRLKLEADRQRVAQQEADNWRETAVIKSRQRELENEVAVVERDRGILAKRAQQLELQEDQRRRNRTSSEVYIEDSFAKSSPRNVVENLTHPSDKIRKHAMNNIATCIGGNQNLPPNFVRFTPPDIAPDILPKLHQLVSSTAKPVESVLRFAEETVSAPPMARALALGGQCQRLAGYLVEMNELSSQLAVRCLRQMVRMELSVVQPAYEAMALAIPQIPIPAPHEQVVHPSIDFVKEVAPRIIEDCFNNGLWSAIAPLVSHRITSIRQIVLQKIVYLARNDRNQDGIVQAHILGLLDPYYQSSSPPADVITFFVELLPLVADKLFRRPGPSAIQWLLIRLDDQNAEIAATVIKVFNTCVTNEDPVVFQTFVKTDLLRKLNDCPLQSPEIVKLIIRLLLALAIPHVRAKAVNGIVRFLDHPDSSVVTACLSACKKVVESTVEDRTHLFAEVAKLSITKKSTLEVYAFAMPAFCRDWAASGDFTKIAKYVQHSESQLRHPAQQVWRDIVRNSPSSRSKIVHDHLLDVIFELCTSPYPDAVALGADCCTPMAIEITRAGVPPTQKLVAFLGAKNEHLRQAALRGIQIASENSDGNCQVLLKAGIFKELQSHLEEYPDDGLETASKILTRLVPFLRTSSEACGGLLQLLGYAHVIIFPMKPADRYLRSRSSYAQDAAHNALSAISITDIGSRETLRAVILDRLKLPSDSLIEYAVKAIGDWIGPDLALLNDFPKIFGLIEHAKKPIQTSAMISLKQNLMNADYHESLEKANIIALLRSLSNSDNSEALDFVTRALEVLALSLARNGHASDIINLVAHKEPKVRDGAATALKTIGSGSAPERKHLVEKDIIRNLVARGDRLDHTQADLLAAIIPMLACDYLEAGKIALIFMLVDHSQEQIRAAASNSIVVLASGPITQRSSLRKALLPKLEQSSPLLCEVAADCLSHSLADDLVADGDFTQIFKILHSEDVRVRKPIIVQLRTHIQTSDETTRGRLVHAKVLSATLRAYTPAKDDLLEFLSNCLLPLLGPSFTQDDGGATLFPLLEHTEPRLCISAIQALKNAIDSRYGNMENMAKASIIRILHCLTAASDDIRELWCRILPKAAPYLENRVEIDILFESLKNDRGNVREAASGAISVLAKTSEVSRGFMLPTLLHSLENQSSTSIPSILQAISLSGFTFVSNEKEAELLYLVRNGGDVGIAAVEATIQVLAKGGSFEHERLVNANPDILTSALRLHNDQSQRQQSLKLLRSIVMHLSYILFLHDESARALFSLFELTLYSSDPDSGLSTELYQTWSSDMRVYKSDILPDLIPLLFDEKRLRNPSVTSLLREWAPIVVPKLVERRRLNILVDVLRIDDENVVRSYLEAAHSVIKNCHENQKEWFAAEPLFVPAIGKYLKGQDAAMRRDCSSIIQLLSTGSASRSGRIMNEGIGEYLSWVAMCTSQSFPLAIEDRSTLSAFASHRQRDSCTRGQVVKVCFPRYTVTDIDCKKYTLDICLIIAEHSDNGRNALIKARILPELMHLSSSQTAYEVIGSCKILKALVHTGTFRQHIIDAGLQKSMEHITSPIRKSTLKIKGDKQAAQVLAKEVLETLKLSKQRDVQSHLQGELLSNDQTHTPATSSTSHRTGHANDEDAIVSRERSHRNKRLNSMFESRGFDRSALDPEMEEVRQSAAMNARHSRSLSDPARPIAPQSRRTDLPPLSENPNTSNFLEDTPFEEDLEEREPNSPPGRQPMVHSAPNSPLNRTATSRHQRSSDDDYLMDPSSPVALTHSRTIPLSYGPSAPARLGGSGRRRIQDDDAPESSTHDSEFASNTGERGAASSQGSARPRPSYLPSFGSIRR</sequence>
<reference evidence="3 4" key="1">
    <citation type="journal article" date="2008" name="Nature">
        <title>The genome of Laccaria bicolor provides insights into mycorrhizal symbiosis.</title>
        <authorList>
            <person name="Martin F."/>
            <person name="Aerts A."/>
            <person name="Ahren D."/>
            <person name="Brun A."/>
            <person name="Danchin E.G.J."/>
            <person name="Duchaussoy F."/>
            <person name="Gibon J."/>
            <person name="Kohler A."/>
            <person name="Lindquist E."/>
            <person name="Pereda V."/>
            <person name="Salamov A."/>
            <person name="Shapiro H.J."/>
            <person name="Wuyts J."/>
            <person name="Blaudez D."/>
            <person name="Buee M."/>
            <person name="Brokstein P."/>
            <person name="Canbaeck B."/>
            <person name="Cohen D."/>
            <person name="Courty P.E."/>
            <person name="Coutinho P.M."/>
            <person name="Delaruelle C."/>
            <person name="Detter J.C."/>
            <person name="Deveau A."/>
            <person name="DiFazio S."/>
            <person name="Duplessis S."/>
            <person name="Fraissinet-Tachet L."/>
            <person name="Lucic E."/>
            <person name="Frey-Klett P."/>
            <person name="Fourrey C."/>
            <person name="Feussner I."/>
            <person name="Gay G."/>
            <person name="Grimwood J."/>
            <person name="Hoegger P.J."/>
            <person name="Jain P."/>
            <person name="Kilaru S."/>
            <person name="Labbe J."/>
            <person name="Lin Y.C."/>
            <person name="Legue V."/>
            <person name="Le Tacon F."/>
            <person name="Marmeisse R."/>
            <person name="Melayah D."/>
            <person name="Montanini B."/>
            <person name="Muratet M."/>
            <person name="Nehls U."/>
            <person name="Niculita-Hirzel H."/>
            <person name="Oudot-Le Secq M.P."/>
            <person name="Peter M."/>
            <person name="Quesneville H."/>
            <person name="Rajashekar B."/>
            <person name="Reich M."/>
            <person name="Rouhier N."/>
            <person name="Schmutz J."/>
            <person name="Yin T."/>
            <person name="Chalot M."/>
            <person name="Henrissat B."/>
            <person name="Kuees U."/>
            <person name="Lucas S."/>
            <person name="Van de Peer Y."/>
            <person name="Podila G.K."/>
            <person name="Polle A."/>
            <person name="Pukkila P.J."/>
            <person name="Richardson P.M."/>
            <person name="Rouze P."/>
            <person name="Sanders I.R."/>
            <person name="Stajich J.E."/>
            <person name="Tunlid A."/>
            <person name="Tuskan G."/>
            <person name="Grigoriev I.V."/>
        </authorList>
    </citation>
    <scope>NUCLEOTIDE SEQUENCE [LARGE SCALE GENOMIC DNA]</scope>
    <source>
        <strain evidence="4">S238N-H82 / ATCC MYA-4686</strain>
    </source>
</reference>
<dbReference type="InParanoid" id="B0E1J3"/>
<feature type="compositionally biased region" description="Polar residues" evidence="2">
    <location>
        <begin position="2147"/>
        <end position="2158"/>
    </location>
</feature>
<evidence type="ECO:0000256" key="1">
    <source>
        <dbReference type="SAM" id="Coils"/>
    </source>
</evidence>
<dbReference type="InterPro" id="IPR011989">
    <property type="entry name" value="ARM-like"/>
</dbReference>
<dbReference type="Proteomes" id="UP000001194">
    <property type="component" value="Unassembled WGS sequence"/>
</dbReference>
<keyword evidence="1" id="KW-0175">Coiled coil</keyword>
<dbReference type="KEGG" id="lbc:LACBIDRAFT_295996"/>
<name>B0E1J3_LACBS</name>
<dbReference type="HOGENOM" id="CLU_235640_0_0_1"/>
<proteinExistence type="predicted"/>
<protein>
    <submittedName>
        <fullName evidence="3">Predicted protein</fullName>
    </submittedName>
</protein>
<gene>
    <name evidence="3" type="ORF">LACBIDRAFT_295996</name>
</gene>
<dbReference type="RefSeq" id="XP_001890059.1">
    <property type="nucleotide sequence ID" value="XM_001890024.1"/>
</dbReference>
<feature type="region of interest" description="Disordered" evidence="2">
    <location>
        <begin position="2016"/>
        <end position="2250"/>
    </location>
</feature>
<dbReference type="InterPro" id="IPR016024">
    <property type="entry name" value="ARM-type_fold"/>
</dbReference>
<dbReference type="OrthoDB" id="2969566at2759"/>
<dbReference type="EMBL" id="DS547168">
    <property type="protein sequence ID" value="EDQ99249.1"/>
    <property type="molecule type" value="Genomic_DNA"/>
</dbReference>
<evidence type="ECO:0000313" key="3">
    <source>
        <dbReference type="EMBL" id="EDQ99249.1"/>
    </source>
</evidence>